<feature type="non-terminal residue" evidence="2">
    <location>
        <position position="1"/>
    </location>
</feature>
<feature type="region of interest" description="Disordered" evidence="1">
    <location>
        <begin position="1"/>
        <end position="30"/>
    </location>
</feature>
<reference evidence="2" key="1">
    <citation type="submission" date="2018-05" db="EMBL/GenBank/DDBJ databases">
        <title>Draft genome of Mucuna pruriens seed.</title>
        <authorList>
            <person name="Nnadi N.E."/>
            <person name="Vos R."/>
            <person name="Hasami M.H."/>
            <person name="Devisetty U.K."/>
            <person name="Aguiy J.C."/>
        </authorList>
    </citation>
    <scope>NUCLEOTIDE SEQUENCE [LARGE SCALE GENOMIC DNA]</scope>
    <source>
        <strain evidence="2">JCA_2017</strain>
    </source>
</reference>
<organism evidence="2 3">
    <name type="scientific">Mucuna pruriens</name>
    <name type="common">Velvet bean</name>
    <name type="synonym">Dolichos pruriens</name>
    <dbReference type="NCBI Taxonomy" id="157652"/>
    <lineage>
        <taxon>Eukaryota</taxon>
        <taxon>Viridiplantae</taxon>
        <taxon>Streptophyta</taxon>
        <taxon>Embryophyta</taxon>
        <taxon>Tracheophyta</taxon>
        <taxon>Spermatophyta</taxon>
        <taxon>Magnoliopsida</taxon>
        <taxon>eudicotyledons</taxon>
        <taxon>Gunneridae</taxon>
        <taxon>Pentapetalae</taxon>
        <taxon>rosids</taxon>
        <taxon>fabids</taxon>
        <taxon>Fabales</taxon>
        <taxon>Fabaceae</taxon>
        <taxon>Papilionoideae</taxon>
        <taxon>50 kb inversion clade</taxon>
        <taxon>NPAAA clade</taxon>
        <taxon>indigoferoid/millettioid clade</taxon>
        <taxon>Phaseoleae</taxon>
        <taxon>Mucuna</taxon>
    </lineage>
</organism>
<evidence type="ECO:0000256" key="1">
    <source>
        <dbReference type="SAM" id="MobiDB-lite"/>
    </source>
</evidence>
<dbReference type="Proteomes" id="UP000257109">
    <property type="component" value="Unassembled WGS sequence"/>
</dbReference>
<keyword evidence="3" id="KW-1185">Reference proteome</keyword>
<dbReference type="AlphaFoldDB" id="A0A371EGY6"/>
<evidence type="ECO:0000313" key="3">
    <source>
        <dbReference type="Proteomes" id="UP000257109"/>
    </source>
</evidence>
<gene>
    <name evidence="2" type="ORF">CR513_56111</name>
</gene>
<name>A0A371EGY6_MUCPR</name>
<accession>A0A371EGY6</accession>
<protein>
    <submittedName>
        <fullName evidence="2">Uncharacterized protein</fullName>
    </submittedName>
</protein>
<proteinExistence type="predicted"/>
<dbReference type="EMBL" id="QJKJ01014003">
    <property type="protein sequence ID" value="RDX65254.1"/>
    <property type="molecule type" value="Genomic_DNA"/>
</dbReference>
<sequence>MANKGTSDGHKPPNRGRGCGVSQRGQPTINSPTSINHISMLESTIPVHQHVILPTFEEEPQSIEIHDIVVTPSTLQDSFTPEDPSPHYEHVVDQRPLLQGLKFVTYGSESLRKSIGRTHHKSKLLEPFFEQKGSCIYKNAMNKIRNTHNRVT</sequence>
<evidence type="ECO:0000313" key="2">
    <source>
        <dbReference type="EMBL" id="RDX65254.1"/>
    </source>
</evidence>
<comment type="caution">
    <text evidence="2">The sequence shown here is derived from an EMBL/GenBank/DDBJ whole genome shotgun (WGS) entry which is preliminary data.</text>
</comment>